<dbReference type="Pfam" id="PF00001">
    <property type="entry name" value="7tm_1"/>
    <property type="match status" value="1"/>
</dbReference>
<feature type="transmembrane region" description="Helical" evidence="8">
    <location>
        <begin position="20"/>
        <end position="44"/>
    </location>
</feature>
<dbReference type="Proteomes" id="UP000678393">
    <property type="component" value="Unassembled WGS sequence"/>
</dbReference>
<evidence type="ECO:0000313" key="10">
    <source>
        <dbReference type="EMBL" id="CAG5132158.1"/>
    </source>
</evidence>
<dbReference type="PROSITE" id="PS50262">
    <property type="entry name" value="G_PROTEIN_RECEP_F1_2"/>
    <property type="match status" value="1"/>
</dbReference>
<name>A0A8S3ZVM7_9EUPU</name>
<dbReference type="Gene3D" id="1.20.1070.10">
    <property type="entry name" value="Rhodopsin 7-helix transmembrane proteins"/>
    <property type="match status" value="1"/>
</dbReference>
<dbReference type="InterPro" id="IPR000276">
    <property type="entry name" value="GPCR_Rhodpsn"/>
</dbReference>
<keyword evidence="11" id="KW-1185">Reference proteome</keyword>
<evidence type="ECO:0000256" key="3">
    <source>
        <dbReference type="ARBA" id="ARBA00022989"/>
    </source>
</evidence>
<evidence type="ECO:0000256" key="8">
    <source>
        <dbReference type="SAM" id="Phobius"/>
    </source>
</evidence>
<dbReference type="OrthoDB" id="6081452at2759"/>
<evidence type="ECO:0000256" key="2">
    <source>
        <dbReference type="ARBA" id="ARBA00022692"/>
    </source>
</evidence>
<accession>A0A8S3ZVM7</accession>
<evidence type="ECO:0000256" key="5">
    <source>
        <dbReference type="ARBA" id="ARBA00023136"/>
    </source>
</evidence>
<feature type="transmembrane region" description="Helical" evidence="8">
    <location>
        <begin position="139"/>
        <end position="158"/>
    </location>
</feature>
<keyword evidence="3 8" id="KW-1133">Transmembrane helix</keyword>
<dbReference type="PANTHER" id="PTHR24238:SF47">
    <property type="entry name" value="ECDYSTEROIDS_DOPAMINE RECEPTOR-RELATED"/>
    <property type="match status" value="1"/>
</dbReference>
<dbReference type="PRINTS" id="PR00237">
    <property type="entry name" value="GPCRRHODOPSN"/>
</dbReference>
<feature type="transmembrane region" description="Helical" evidence="8">
    <location>
        <begin position="192"/>
        <end position="215"/>
    </location>
</feature>
<evidence type="ECO:0000313" key="11">
    <source>
        <dbReference type="Proteomes" id="UP000678393"/>
    </source>
</evidence>
<keyword evidence="5 8" id="KW-0472">Membrane</keyword>
<dbReference type="GO" id="GO:0016020">
    <property type="term" value="C:membrane"/>
    <property type="evidence" value="ECO:0007669"/>
    <property type="project" value="UniProtKB-SubCell"/>
</dbReference>
<evidence type="ECO:0000259" key="9">
    <source>
        <dbReference type="PROSITE" id="PS50262"/>
    </source>
</evidence>
<feature type="domain" description="G-protein coupled receptors family 1 profile" evidence="9">
    <location>
        <begin position="37"/>
        <end position="347"/>
    </location>
</feature>
<dbReference type="GO" id="GO:0004930">
    <property type="term" value="F:G protein-coupled receptor activity"/>
    <property type="evidence" value="ECO:0007669"/>
    <property type="project" value="UniProtKB-KW"/>
</dbReference>
<keyword evidence="4" id="KW-0297">G-protein coupled receptor</keyword>
<evidence type="ECO:0000256" key="6">
    <source>
        <dbReference type="ARBA" id="ARBA00023170"/>
    </source>
</evidence>
<gene>
    <name evidence="10" type="ORF">CUNI_LOCUS17716</name>
</gene>
<dbReference type="PANTHER" id="PTHR24238">
    <property type="entry name" value="G-PROTEIN COUPLED RECEPTOR"/>
    <property type="match status" value="1"/>
</dbReference>
<evidence type="ECO:0000256" key="1">
    <source>
        <dbReference type="ARBA" id="ARBA00004141"/>
    </source>
</evidence>
<dbReference type="InterPro" id="IPR017452">
    <property type="entry name" value="GPCR_Rhodpsn_7TM"/>
</dbReference>
<keyword evidence="7" id="KW-0807">Transducer</keyword>
<dbReference type="AlphaFoldDB" id="A0A8S3ZVM7"/>
<feature type="transmembrane region" description="Helical" evidence="8">
    <location>
        <begin position="56"/>
        <end position="79"/>
    </location>
</feature>
<comment type="subcellular location">
    <subcellularLocation>
        <location evidence="1">Membrane</location>
        <topology evidence="1">Multi-pass membrane protein</topology>
    </subcellularLocation>
</comment>
<evidence type="ECO:0000256" key="7">
    <source>
        <dbReference type="ARBA" id="ARBA00023224"/>
    </source>
</evidence>
<keyword evidence="2 8" id="KW-0812">Transmembrane</keyword>
<feature type="transmembrane region" description="Helical" evidence="8">
    <location>
        <begin position="289"/>
        <end position="311"/>
    </location>
</feature>
<dbReference type="CDD" id="cd00637">
    <property type="entry name" value="7tm_classA_rhodopsin-like"/>
    <property type="match status" value="1"/>
</dbReference>
<feature type="transmembrane region" description="Helical" evidence="8">
    <location>
        <begin position="99"/>
        <end position="118"/>
    </location>
</feature>
<sequence length="375" mass="43128">MDKYNSTTNHTAYTDTTNPRLLNGIIVLLLLVLNLSGNSVVFYIYSFRVKASVFSFFVTTLAGLDIITALTTMLLDAIIKVRPLDEDRLDLNTLCKITHFQVYSHSLISGCVLTLIAYQRYRKICHPLKPSLTMKMAKLALVVIVLFCILLSVCTLVINGPKDIPVKIGDHVINITICRYDQKYEGKIYQTVFSFILLSAFTIVLCLTIIFYVMVAKSLKKFFDNDSRRISMSSPVTLETDIQNKNHVYSEDSAEQRRRQYQQQCHLARMSIMSSGGNSERISSQMYRVFAIITLVFIVSYLPHLIVLILTKSLQLDSQILTNTERILMDLAYNCPYISTVANPIIYGFRSAEFREHCKIIFTSRQWRRRRAYRR</sequence>
<feature type="transmembrane region" description="Helical" evidence="8">
    <location>
        <begin position="331"/>
        <end position="349"/>
    </location>
</feature>
<protein>
    <recommendedName>
        <fullName evidence="9">G-protein coupled receptors family 1 profile domain-containing protein</fullName>
    </recommendedName>
</protein>
<comment type="caution">
    <text evidence="10">The sequence shown here is derived from an EMBL/GenBank/DDBJ whole genome shotgun (WGS) entry which is preliminary data.</text>
</comment>
<reference evidence="10" key="1">
    <citation type="submission" date="2021-04" db="EMBL/GenBank/DDBJ databases">
        <authorList>
            <consortium name="Molecular Ecology Group"/>
        </authorList>
    </citation>
    <scope>NUCLEOTIDE SEQUENCE</scope>
</reference>
<organism evidence="10 11">
    <name type="scientific">Candidula unifasciata</name>
    <dbReference type="NCBI Taxonomy" id="100452"/>
    <lineage>
        <taxon>Eukaryota</taxon>
        <taxon>Metazoa</taxon>
        <taxon>Spiralia</taxon>
        <taxon>Lophotrochozoa</taxon>
        <taxon>Mollusca</taxon>
        <taxon>Gastropoda</taxon>
        <taxon>Heterobranchia</taxon>
        <taxon>Euthyneura</taxon>
        <taxon>Panpulmonata</taxon>
        <taxon>Eupulmonata</taxon>
        <taxon>Stylommatophora</taxon>
        <taxon>Helicina</taxon>
        <taxon>Helicoidea</taxon>
        <taxon>Geomitridae</taxon>
        <taxon>Candidula</taxon>
    </lineage>
</organism>
<dbReference type="EMBL" id="CAJHNH020005113">
    <property type="protein sequence ID" value="CAG5132158.1"/>
    <property type="molecule type" value="Genomic_DNA"/>
</dbReference>
<proteinExistence type="predicted"/>
<evidence type="ECO:0000256" key="4">
    <source>
        <dbReference type="ARBA" id="ARBA00023040"/>
    </source>
</evidence>
<keyword evidence="6" id="KW-0675">Receptor</keyword>
<dbReference type="SUPFAM" id="SSF81321">
    <property type="entry name" value="Family A G protein-coupled receptor-like"/>
    <property type="match status" value="1"/>
</dbReference>